<accession>J4W8P6</accession>
<evidence type="ECO:0000256" key="1">
    <source>
        <dbReference type="SAM" id="MobiDB-lite"/>
    </source>
</evidence>
<feature type="compositionally biased region" description="Low complexity" evidence="1">
    <location>
        <begin position="403"/>
        <end position="414"/>
    </location>
</feature>
<protein>
    <submittedName>
        <fullName evidence="2">Serine/arginine repetitive matrix protein 1</fullName>
    </submittedName>
</protein>
<keyword evidence="3" id="KW-1185">Reference proteome</keyword>
<dbReference type="OrthoDB" id="5424692at2759"/>
<dbReference type="EMBL" id="JH725159">
    <property type="protein sequence ID" value="EJP66595.1"/>
    <property type="molecule type" value="Genomic_DNA"/>
</dbReference>
<feature type="compositionally biased region" description="Low complexity" evidence="1">
    <location>
        <begin position="114"/>
        <end position="129"/>
    </location>
</feature>
<feature type="compositionally biased region" description="Polar residues" evidence="1">
    <location>
        <begin position="266"/>
        <end position="276"/>
    </location>
</feature>
<gene>
    <name evidence="2" type="ORF">BBA_04535</name>
</gene>
<dbReference type="STRING" id="655819.J4W8P6"/>
<organism evidence="2 3">
    <name type="scientific">Beauveria bassiana (strain ARSEF 2860)</name>
    <name type="common">White muscardine disease fungus</name>
    <name type="synonym">Tritirachium shiotae</name>
    <dbReference type="NCBI Taxonomy" id="655819"/>
    <lineage>
        <taxon>Eukaryota</taxon>
        <taxon>Fungi</taxon>
        <taxon>Dikarya</taxon>
        <taxon>Ascomycota</taxon>
        <taxon>Pezizomycotina</taxon>
        <taxon>Sordariomycetes</taxon>
        <taxon>Hypocreomycetidae</taxon>
        <taxon>Hypocreales</taxon>
        <taxon>Cordycipitaceae</taxon>
        <taxon>Beauveria</taxon>
    </lineage>
</organism>
<feature type="compositionally biased region" description="Basic and acidic residues" evidence="1">
    <location>
        <begin position="1"/>
        <end position="16"/>
    </location>
</feature>
<feature type="compositionally biased region" description="Pro residues" evidence="1">
    <location>
        <begin position="138"/>
        <end position="152"/>
    </location>
</feature>
<feature type="compositionally biased region" description="Basic and acidic residues" evidence="1">
    <location>
        <begin position="159"/>
        <end position="215"/>
    </location>
</feature>
<dbReference type="InParanoid" id="J4W8P6"/>
<dbReference type="RefSeq" id="XP_008597854.1">
    <property type="nucleotide sequence ID" value="XM_008599632.1"/>
</dbReference>
<feature type="compositionally biased region" description="Basic and acidic residues" evidence="1">
    <location>
        <begin position="92"/>
        <end position="107"/>
    </location>
</feature>
<dbReference type="GeneID" id="19887547"/>
<feature type="compositionally biased region" description="Polar residues" evidence="1">
    <location>
        <begin position="448"/>
        <end position="458"/>
    </location>
</feature>
<proteinExistence type="predicted"/>
<feature type="compositionally biased region" description="Pro residues" evidence="1">
    <location>
        <begin position="49"/>
        <end position="62"/>
    </location>
</feature>
<feature type="compositionally biased region" description="Basic and acidic residues" evidence="1">
    <location>
        <begin position="291"/>
        <end position="314"/>
    </location>
</feature>
<evidence type="ECO:0000313" key="2">
    <source>
        <dbReference type="EMBL" id="EJP66595.1"/>
    </source>
</evidence>
<feature type="region of interest" description="Disordered" evidence="1">
    <location>
        <begin position="1"/>
        <end position="468"/>
    </location>
</feature>
<dbReference type="HOGENOM" id="CLU_017050_1_0_1"/>
<feature type="compositionally biased region" description="Low complexity" evidence="1">
    <location>
        <begin position="235"/>
        <end position="245"/>
    </location>
</feature>
<feature type="compositionally biased region" description="Polar residues" evidence="1">
    <location>
        <begin position="415"/>
        <end position="429"/>
    </location>
</feature>
<evidence type="ECO:0000313" key="3">
    <source>
        <dbReference type="Proteomes" id="UP000002762"/>
    </source>
</evidence>
<reference evidence="2 3" key="1">
    <citation type="journal article" date="2012" name="Sci. Rep.">
        <title>Genomic perspectives on the evolution of fungal entomopathogenicity in Beauveria bassiana.</title>
        <authorList>
            <person name="Xiao G."/>
            <person name="Ying S.H."/>
            <person name="Zheng P."/>
            <person name="Wang Z.L."/>
            <person name="Zhang S."/>
            <person name="Xie X.Q."/>
            <person name="Shang Y."/>
            <person name="St Leger R.J."/>
            <person name="Zhao G.P."/>
            <person name="Wang C."/>
            <person name="Feng M.G."/>
        </authorList>
    </citation>
    <scope>NUCLEOTIDE SEQUENCE [LARGE SCALE GENOMIC DNA]</scope>
    <source>
        <strain evidence="2 3">ARSEF 2860</strain>
    </source>
</reference>
<dbReference type="AlphaFoldDB" id="J4W8P6"/>
<dbReference type="Proteomes" id="UP000002762">
    <property type="component" value="Unassembled WGS sequence"/>
</dbReference>
<name>J4W8P6_BEAB2</name>
<sequence>MDRDRDRGRRFDDGEVVRYGAGESWRPTPRDRSPRRARSPARSRDRGPPRSPRARSPPPRPRSPGMGSGPGGSDSYVPGRYVPRRRSRSIGFRRDRSRDRGGHDSPRRRDRTRSPLLSLPSRTPMPARSPMRRSPVHRSPPPGRRSPLPPRSPLRRASPIRDMRFDRDRPPRSPGRDWARDRMRDAGRDSRDREWERDRMRDNRDRDLDRRDDRRRSRSPFVRGGPDRSSGKTTPSGFRPRSRSPGPRRDDRYQSYRRSPPPRDSGVSSAIPSQPASGRASPLPRVRSPYKSRDHSPRYVDGPGRDGPGRDGPGRDGPAGIKSPPRGPAALRIMPNGPRSGGGQVESPSSRSSGMPDTASPTNVPSGPRGYVPSGRGGFQSRGNRGAWSQSSTRPGPSPGPSTPVGSSGIPTGPRSQSISGQGGASTPTHGRPFNPPTGPAAQHGSGPRQTLAQSLMSTMPPLIPGGKLDPSMLPMVLGVSRDVEPHYRKLRDEEEKIREELRVKQERLRKGLAMWGRLERDAAAWELRSDLSEKSMKNLAGEGTGGAAF</sequence>
<feature type="compositionally biased region" description="Polar residues" evidence="1">
    <location>
        <begin position="346"/>
        <end position="365"/>
    </location>
</feature>